<dbReference type="GO" id="GO:0003676">
    <property type="term" value="F:nucleic acid binding"/>
    <property type="evidence" value="ECO:0007669"/>
    <property type="project" value="InterPro"/>
</dbReference>
<dbReference type="InterPro" id="IPR012337">
    <property type="entry name" value="RNaseH-like_sf"/>
</dbReference>
<dbReference type="InterPro" id="IPR013520">
    <property type="entry name" value="Ribonucl_H"/>
</dbReference>
<keyword evidence="3" id="KW-1185">Reference proteome</keyword>
<dbReference type="Ensembl" id="ENSCPRT00005018522.1">
    <property type="protein sequence ID" value="ENSCPRP00005015810.1"/>
    <property type="gene ID" value="ENSCPRG00005011066.1"/>
</dbReference>
<reference evidence="2" key="1">
    <citation type="submission" date="2025-08" db="UniProtKB">
        <authorList>
            <consortium name="Ensembl"/>
        </authorList>
    </citation>
    <scope>IDENTIFICATION</scope>
</reference>
<evidence type="ECO:0000259" key="1">
    <source>
        <dbReference type="Pfam" id="PF00929"/>
    </source>
</evidence>
<organism evidence="2 3">
    <name type="scientific">Crocodylus porosus</name>
    <name type="common">Saltwater crocodile</name>
    <name type="synonym">Estuarine crocodile</name>
    <dbReference type="NCBI Taxonomy" id="8502"/>
    <lineage>
        <taxon>Eukaryota</taxon>
        <taxon>Metazoa</taxon>
        <taxon>Chordata</taxon>
        <taxon>Craniata</taxon>
        <taxon>Vertebrata</taxon>
        <taxon>Euteleostomi</taxon>
        <taxon>Archelosauria</taxon>
        <taxon>Archosauria</taxon>
        <taxon>Crocodylia</taxon>
        <taxon>Longirostres</taxon>
        <taxon>Crocodylidae</taxon>
        <taxon>Crocodylus</taxon>
    </lineage>
</organism>
<dbReference type="AlphaFoldDB" id="A0A7M4EX96"/>
<evidence type="ECO:0000313" key="3">
    <source>
        <dbReference type="Proteomes" id="UP000594220"/>
    </source>
</evidence>
<dbReference type="SUPFAM" id="SSF53098">
    <property type="entry name" value="Ribonuclease H-like"/>
    <property type="match status" value="1"/>
</dbReference>
<sequence>ILSAVFSLTLYLYRFPLTCVLFYIQFPVSQSRGHSAIFQEQELVPCVKCSLETSQEPELWVGYNPECSSASRLWLLLGISTYKLLALKPCTRKWAKISRKRISHMETQLGSDRSAAVQMTGLDIEKDSIIEMACLITDSDLNILAEGPNLIINQPDELLDGMSEWCKEHHGKETLFMQIRNSLTNTCLNS</sequence>
<dbReference type="InterPro" id="IPR036397">
    <property type="entry name" value="RNaseH_sf"/>
</dbReference>
<feature type="domain" description="Exonuclease" evidence="1">
    <location>
        <begin position="119"/>
        <end position="176"/>
    </location>
</feature>
<proteinExistence type="predicted"/>
<dbReference type="Proteomes" id="UP000594220">
    <property type="component" value="Unplaced"/>
</dbReference>
<evidence type="ECO:0000313" key="2">
    <source>
        <dbReference type="Ensembl" id="ENSCPRP00005015810.1"/>
    </source>
</evidence>
<accession>A0A7M4EX96</accession>
<dbReference type="Pfam" id="PF00929">
    <property type="entry name" value="RNase_T"/>
    <property type="match status" value="1"/>
</dbReference>
<reference evidence="2" key="2">
    <citation type="submission" date="2025-09" db="UniProtKB">
        <authorList>
            <consortium name="Ensembl"/>
        </authorList>
    </citation>
    <scope>IDENTIFICATION</scope>
</reference>
<name>A0A7M4EX96_CROPO</name>
<dbReference type="Gene3D" id="3.30.420.10">
    <property type="entry name" value="Ribonuclease H-like superfamily/Ribonuclease H"/>
    <property type="match status" value="1"/>
</dbReference>
<dbReference type="GeneTree" id="ENSGT00390000009255"/>
<protein>
    <submittedName>
        <fullName evidence="2">RNA exonuclease 2</fullName>
    </submittedName>
</protein>